<evidence type="ECO:0000256" key="1">
    <source>
        <dbReference type="SAM" id="MobiDB-lite"/>
    </source>
</evidence>
<proteinExistence type="predicted"/>
<dbReference type="EMBL" id="KV426108">
    <property type="protein sequence ID" value="KZV88069.1"/>
    <property type="molecule type" value="Genomic_DNA"/>
</dbReference>
<evidence type="ECO:0000313" key="4">
    <source>
        <dbReference type="Proteomes" id="UP000077266"/>
    </source>
</evidence>
<name>A0A166A2W9_EXIGL</name>
<reference evidence="3 4" key="1">
    <citation type="journal article" date="2016" name="Mol. Biol. Evol.">
        <title>Comparative Genomics of Early-Diverging Mushroom-Forming Fungi Provides Insights into the Origins of Lignocellulose Decay Capabilities.</title>
        <authorList>
            <person name="Nagy L.G."/>
            <person name="Riley R."/>
            <person name="Tritt A."/>
            <person name="Adam C."/>
            <person name="Daum C."/>
            <person name="Floudas D."/>
            <person name="Sun H."/>
            <person name="Yadav J.S."/>
            <person name="Pangilinan J."/>
            <person name="Larsson K.H."/>
            <person name="Matsuura K."/>
            <person name="Barry K."/>
            <person name="Labutti K."/>
            <person name="Kuo R."/>
            <person name="Ohm R.A."/>
            <person name="Bhattacharya S.S."/>
            <person name="Shirouzu T."/>
            <person name="Yoshinaga Y."/>
            <person name="Martin F.M."/>
            <person name="Grigoriev I.V."/>
            <person name="Hibbett D.S."/>
        </authorList>
    </citation>
    <scope>NUCLEOTIDE SEQUENCE [LARGE SCALE GENOMIC DNA]</scope>
    <source>
        <strain evidence="3 4">HHB12029</strain>
    </source>
</reference>
<dbReference type="OrthoDB" id="3246365at2759"/>
<keyword evidence="4" id="KW-1185">Reference proteome</keyword>
<sequence>MSLALVIGLGVRLLLQKLQSSATYTEAAFDPWHGERLLSGVWQGALAHYVSSAAPQLSVSVLVGITGRVLFALAQIVFAGIDAEPQSATALAATLLGIAFGVLLAEISDIIYARVFPPTATTKPRAVRRVSSPAPPSISSGDSRLRPAAGRIVPRSPEDEEPQEDVASHTLHHLELEIAELQAEAAAAGAQRRRFEEERKWALEQGNFTWASQLAWQIQRCDALERSYAASSRAKMRELEGDAASLLDDPHA</sequence>
<dbReference type="AlphaFoldDB" id="A0A166A2W9"/>
<dbReference type="Proteomes" id="UP000077266">
    <property type="component" value="Unassembled WGS sequence"/>
</dbReference>
<accession>A0A166A2W9</accession>
<feature type="region of interest" description="Disordered" evidence="1">
    <location>
        <begin position="124"/>
        <end position="167"/>
    </location>
</feature>
<evidence type="ECO:0000313" key="3">
    <source>
        <dbReference type="EMBL" id="KZV88069.1"/>
    </source>
</evidence>
<evidence type="ECO:0000256" key="2">
    <source>
        <dbReference type="SAM" id="SignalP"/>
    </source>
</evidence>
<feature type="signal peptide" evidence="2">
    <location>
        <begin position="1"/>
        <end position="20"/>
    </location>
</feature>
<keyword evidence="2" id="KW-0732">Signal</keyword>
<gene>
    <name evidence="3" type="ORF">EXIGLDRAFT_185744</name>
</gene>
<organism evidence="3 4">
    <name type="scientific">Exidia glandulosa HHB12029</name>
    <dbReference type="NCBI Taxonomy" id="1314781"/>
    <lineage>
        <taxon>Eukaryota</taxon>
        <taxon>Fungi</taxon>
        <taxon>Dikarya</taxon>
        <taxon>Basidiomycota</taxon>
        <taxon>Agaricomycotina</taxon>
        <taxon>Agaricomycetes</taxon>
        <taxon>Auriculariales</taxon>
        <taxon>Exidiaceae</taxon>
        <taxon>Exidia</taxon>
    </lineage>
</organism>
<feature type="chain" id="PRO_5007870382" evidence="2">
    <location>
        <begin position="21"/>
        <end position="252"/>
    </location>
</feature>
<protein>
    <submittedName>
        <fullName evidence="3">Uncharacterized protein</fullName>
    </submittedName>
</protein>
<dbReference type="InParanoid" id="A0A166A2W9"/>